<keyword evidence="3" id="KW-1185">Reference proteome</keyword>
<accession>A0A6A5TL29</accession>
<protein>
    <submittedName>
        <fullName evidence="2">Uncharacterized protein</fullName>
    </submittedName>
</protein>
<feature type="transmembrane region" description="Helical" evidence="1">
    <location>
        <begin position="154"/>
        <end position="172"/>
    </location>
</feature>
<dbReference type="PANTHER" id="PTHR37577:SF1">
    <property type="entry name" value="INTEGRAL MEMBRANE PROTEIN"/>
    <property type="match status" value="1"/>
</dbReference>
<keyword evidence="1" id="KW-0472">Membrane</keyword>
<dbReference type="OrthoDB" id="5427664at2759"/>
<dbReference type="AlphaFoldDB" id="A0A6A5TL29"/>
<dbReference type="Proteomes" id="UP000800035">
    <property type="component" value="Unassembled WGS sequence"/>
</dbReference>
<dbReference type="InterPro" id="IPR053018">
    <property type="entry name" value="Elsinochrome_Biosynth-Asso"/>
</dbReference>
<dbReference type="EMBL" id="ML977010">
    <property type="protein sequence ID" value="KAF1952419.1"/>
    <property type="molecule type" value="Genomic_DNA"/>
</dbReference>
<name>A0A6A5TL29_9PLEO</name>
<evidence type="ECO:0000313" key="3">
    <source>
        <dbReference type="Proteomes" id="UP000800035"/>
    </source>
</evidence>
<feature type="transmembrane region" description="Helical" evidence="1">
    <location>
        <begin position="261"/>
        <end position="281"/>
    </location>
</feature>
<organism evidence="2 3">
    <name type="scientific">Byssothecium circinans</name>
    <dbReference type="NCBI Taxonomy" id="147558"/>
    <lineage>
        <taxon>Eukaryota</taxon>
        <taxon>Fungi</taxon>
        <taxon>Dikarya</taxon>
        <taxon>Ascomycota</taxon>
        <taxon>Pezizomycotina</taxon>
        <taxon>Dothideomycetes</taxon>
        <taxon>Pleosporomycetidae</taxon>
        <taxon>Pleosporales</taxon>
        <taxon>Massarineae</taxon>
        <taxon>Massarinaceae</taxon>
        <taxon>Byssothecium</taxon>
    </lineage>
</organism>
<proteinExistence type="predicted"/>
<reference evidence="2" key="1">
    <citation type="journal article" date="2020" name="Stud. Mycol.">
        <title>101 Dothideomycetes genomes: a test case for predicting lifestyles and emergence of pathogens.</title>
        <authorList>
            <person name="Haridas S."/>
            <person name="Albert R."/>
            <person name="Binder M."/>
            <person name="Bloem J."/>
            <person name="Labutti K."/>
            <person name="Salamov A."/>
            <person name="Andreopoulos B."/>
            <person name="Baker S."/>
            <person name="Barry K."/>
            <person name="Bills G."/>
            <person name="Bluhm B."/>
            <person name="Cannon C."/>
            <person name="Castanera R."/>
            <person name="Culley D."/>
            <person name="Daum C."/>
            <person name="Ezra D."/>
            <person name="Gonzalez J."/>
            <person name="Henrissat B."/>
            <person name="Kuo A."/>
            <person name="Liang C."/>
            <person name="Lipzen A."/>
            <person name="Lutzoni F."/>
            <person name="Magnuson J."/>
            <person name="Mondo S."/>
            <person name="Nolan M."/>
            <person name="Ohm R."/>
            <person name="Pangilinan J."/>
            <person name="Park H.-J."/>
            <person name="Ramirez L."/>
            <person name="Alfaro M."/>
            <person name="Sun H."/>
            <person name="Tritt A."/>
            <person name="Yoshinaga Y."/>
            <person name="Zwiers L.-H."/>
            <person name="Turgeon B."/>
            <person name="Goodwin S."/>
            <person name="Spatafora J."/>
            <person name="Crous P."/>
            <person name="Grigoriev I."/>
        </authorList>
    </citation>
    <scope>NUCLEOTIDE SEQUENCE</scope>
    <source>
        <strain evidence="2">CBS 675.92</strain>
    </source>
</reference>
<feature type="transmembrane region" description="Helical" evidence="1">
    <location>
        <begin position="20"/>
        <end position="46"/>
    </location>
</feature>
<keyword evidence="1" id="KW-0812">Transmembrane</keyword>
<evidence type="ECO:0000256" key="1">
    <source>
        <dbReference type="SAM" id="Phobius"/>
    </source>
</evidence>
<feature type="transmembrane region" description="Helical" evidence="1">
    <location>
        <begin position="301"/>
        <end position="320"/>
    </location>
</feature>
<dbReference type="PANTHER" id="PTHR37577">
    <property type="entry name" value="INTEGRAL MEMBRANE PROTEIN"/>
    <property type="match status" value="1"/>
</dbReference>
<feature type="transmembrane region" description="Helical" evidence="1">
    <location>
        <begin position="122"/>
        <end position="142"/>
    </location>
</feature>
<sequence>MSCKNDCASLPSSIKAKPDIAGIGILLSFALAAALTVFIASFWWYIDLIESAEKNRFSLGFFNGSFRDSLRAQATGWLSKDKRRRWARNTQQLILALSDQQLATGVALLVATQMRICKLTSYHYRTAVLLTFVPISVHCLAIRTLAPTVAIPRSFAMLVHAGLLIFGYVRVYSGGVGSVNGSQRADVRWPISCTLPVDLQALKLSKTNWPELGVGDSDRKVSTMFLSILIIMIVGNLTYTWRRLRKSDEQSDSVMGKAEDVFTSFFLNFAVAIASIIFSIASVLKLRAQVRPYLESNEDDWSFGQIMAILLLVVLLFLVLESISDTSKASSGNGRPETLSQSVE</sequence>
<evidence type="ECO:0000313" key="2">
    <source>
        <dbReference type="EMBL" id="KAF1952419.1"/>
    </source>
</evidence>
<gene>
    <name evidence="2" type="ORF">CC80DRAFT_596516</name>
</gene>
<keyword evidence="1" id="KW-1133">Transmembrane helix</keyword>
<feature type="transmembrane region" description="Helical" evidence="1">
    <location>
        <begin position="221"/>
        <end position="241"/>
    </location>
</feature>